<sequence>MFPRWPVFDASEFDILKALIPSYYDETFSLSTVDPRLWATLAQIYGASLPEKLRTYSIALTDTHLPLLQHIPSTSTFSLLTILELPGCPQLTDDVLTTIKSLHTLVAFDASETKISSWGFKKLIMPALLDDNAEDIRSLSNLGPLGLRILRLRNCKAIDHTIFTSLHKLLLLAVIDLRGTSCSTLSIPSPYDKWSSAGLEQSLLSSLYHPSPLTESISCLSNMTSTLHSSTTIFQTHVDSVNRCPIQKNFDRHFGKSQVPRTTTITDSKGGELGGYRERQAIRSATEVEIQDKAFTFIPNAMLSHPPQLTDVSSDAFTQTPTYMLSVAEKESRELADRQAIRDFYAPARHLVGPSCLRKPGYSVGKYYEHFALREKREELFFVPLVSPHLMRSNFADSDRPKKKRRLSDKETTIPSSTTASLLMLYRAPPPWCDIEPLSAAEIQSSKPTPPSSSRPAVTKAAIVNKSRVKMQMIADLKVNVHTAARRRRIGDTMATFDGVKSTGNESRNPRICKDVSETVRPMLQGQNPFRHSDITVNTPTFSLKDSFVNSTPIHSLNKNKGAYLSRTASRDTAQPARKQELSTSPKRPLKPISSVRVPELPPEEMRKLKESMAKPRASLPSSSTVTNVTFNSIRRKSLPTSNDGDIKKLMRQLADTPSSRKCRLDGGSEVTQFQGGGQSSKSRKGVKRKTGFDWKSWGST</sequence>
<evidence type="ECO:0000313" key="3">
    <source>
        <dbReference type="Proteomes" id="UP001150266"/>
    </source>
</evidence>
<dbReference type="OrthoDB" id="3215314at2759"/>
<dbReference type="Gene3D" id="3.80.10.10">
    <property type="entry name" value="Ribonuclease Inhibitor"/>
    <property type="match status" value="1"/>
</dbReference>
<accession>A0A9W9AS90</accession>
<evidence type="ECO:0000313" key="2">
    <source>
        <dbReference type="EMBL" id="KAJ4487966.1"/>
    </source>
</evidence>
<dbReference type="EMBL" id="JAOTPV010000002">
    <property type="protein sequence ID" value="KAJ4487966.1"/>
    <property type="molecule type" value="Genomic_DNA"/>
</dbReference>
<gene>
    <name evidence="2" type="ORF">J3R30DRAFT_3695617</name>
</gene>
<dbReference type="SUPFAM" id="SSF52058">
    <property type="entry name" value="L domain-like"/>
    <property type="match status" value="1"/>
</dbReference>
<feature type="region of interest" description="Disordered" evidence="1">
    <location>
        <begin position="655"/>
        <end position="701"/>
    </location>
</feature>
<reference evidence="2" key="1">
    <citation type="submission" date="2022-08" db="EMBL/GenBank/DDBJ databases">
        <title>A Global Phylogenomic Analysis of the Shiitake Genus Lentinula.</title>
        <authorList>
            <consortium name="DOE Joint Genome Institute"/>
            <person name="Sierra-Patev S."/>
            <person name="Min B."/>
            <person name="Naranjo-Ortiz M."/>
            <person name="Looney B."/>
            <person name="Konkel Z."/>
            <person name="Slot J.C."/>
            <person name="Sakamoto Y."/>
            <person name="Steenwyk J.L."/>
            <person name="Rokas A."/>
            <person name="Carro J."/>
            <person name="Camarero S."/>
            <person name="Ferreira P."/>
            <person name="Molpeceres G."/>
            <person name="Ruiz-Duenas F.J."/>
            <person name="Serrano A."/>
            <person name="Henrissat B."/>
            <person name="Drula E."/>
            <person name="Hughes K.W."/>
            <person name="Mata J.L."/>
            <person name="Ishikawa N.K."/>
            <person name="Vargas-Isla R."/>
            <person name="Ushijima S."/>
            <person name="Smith C.A."/>
            <person name="Ahrendt S."/>
            <person name="Andreopoulos W."/>
            <person name="He G."/>
            <person name="Labutti K."/>
            <person name="Lipzen A."/>
            <person name="Ng V."/>
            <person name="Riley R."/>
            <person name="Sandor L."/>
            <person name="Barry K."/>
            <person name="Martinez A.T."/>
            <person name="Xiao Y."/>
            <person name="Gibbons J.G."/>
            <person name="Terashima K."/>
            <person name="Grigoriev I.V."/>
            <person name="Hibbett D.S."/>
        </authorList>
    </citation>
    <scope>NUCLEOTIDE SEQUENCE</scope>
    <source>
        <strain evidence="2">JLM2183</strain>
    </source>
</reference>
<feature type="region of interest" description="Disordered" evidence="1">
    <location>
        <begin position="551"/>
        <end position="603"/>
    </location>
</feature>
<organism evidence="2 3">
    <name type="scientific">Lentinula aciculospora</name>
    <dbReference type="NCBI Taxonomy" id="153920"/>
    <lineage>
        <taxon>Eukaryota</taxon>
        <taxon>Fungi</taxon>
        <taxon>Dikarya</taxon>
        <taxon>Basidiomycota</taxon>
        <taxon>Agaricomycotina</taxon>
        <taxon>Agaricomycetes</taxon>
        <taxon>Agaricomycetidae</taxon>
        <taxon>Agaricales</taxon>
        <taxon>Marasmiineae</taxon>
        <taxon>Omphalotaceae</taxon>
        <taxon>Lentinula</taxon>
    </lineage>
</organism>
<name>A0A9W9AS90_9AGAR</name>
<feature type="region of interest" description="Disordered" evidence="1">
    <location>
        <begin position="393"/>
        <end position="414"/>
    </location>
</feature>
<dbReference type="AlphaFoldDB" id="A0A9W9AS90"/>
<dbReference type="InterPro" id="IPR032675">
    <property type="entry name" value="LRR_dom_sf"/>
</dbReference>
<keyword evidence="3" id="KW-1185">Reference proteome</keyword>
<proteinExistence type="predicted"/>
<evidence type="ECO:0000256" key="1">
    <source>
        <dbReference type="SAM" id="MobiDB-lite"/>
    </source>
</evidence>
<comment type="caution">
    <text evidence="2">The sequence shown here is derived from an EMBL/GenBank/DDBJ whole genome shotgun (WGS) entry which is preliminary data.</text>
</comment>
<protein>
    <submittedName>
        <fullName evidence="2">Uncharacterized protein</fullName>
    </submittedName>
</protein>
<dbReference type="Proteomes" id="UP001150266">
    <property type="component" value="Unassembled WGS sequence"/>
</dbReference>